<dbReference type="EMBL" id="JAPJUH010000001">
    <property type="protein sequence ID" value="MCX3263357.1"/>
    <property type="molecule type" value="Genomic_DNA"/>
</dbReference>
<dbReference type="Gene3D" id="2.60.60.30">
    <property type="entry name" value="sav2460 like domains"/>
    <property type="match status" value="1"/>
</dbReference>
<dbReference type="PANTHER" id="PTHR32097">
    <property type="entry name" value="CAMP-BINDING PROTEIN 1-RELATED"/>
    <property type="match status" value="1"/>
</dbReference>
<dbReference type="RefSeq" id="WP_010601237.1">
    <property type="nucleotide sequence ID" value="NZ_JAPJUH010000001.1"/>
</dbReference>
<dbReference type="Proteomes" id="UP001142592">
    <property type="component" value="Unassembled WGS sequence"/>
</dbReference>
<reference evidence="5" key="1">
    <citation type="submission" date="2022-11" db="EMBL/GenBank/DDBJ databases">
        <authorList>
            <person name="Graham C."/>
            <person name="Newman J.D."/>
        </authorList>
    </citation>
    <scope>NUCLEOTIDE SEQUENCE</scope>
    <source>
        <strain evidence="5">DSM 19486</strain>
    </source>
</reference>
<evidence type="ECO:0000256" key="1">
    <source>
        <dbReference type="ARBA" id="ARBA00008775"/>
    </source>
</evidence>
<comment type="similarity">
    <text evidence="1">Belongs to the CAPAB/TerDEXZ family.</text>
</comment>
<proteinExistence type="inferred from homology"/>
<evidence type="ECO:0000259" key="4">
    <source>
        <dbReference type="Pfam" id="PF02342"/>
    </source>
</evidence>
<name>A0A9X3D9F8_9SPHI</name>
<dbReference type="PANTHER" id="PTHR32097:SF4">
    <property type="entry name" value="GENERAL STRESS PROTEIN 16U"/>
    <property type="match status" value="1"/>
</dbReference>
<dbReference type="AlphaFoldDB" id="A0A9X3D9F8"/>
<sequence length="191" mass="21344">MAINLQKGQKINIGLSKITVGLGWDPNEGTGYDFDLDASAFMIDANRLIPAEEYFVFYGNTDSPDQALHHTGDDPTGGNSATGDDESIQVDLSKVDDSIQEILFVVTIHDAVTRKQNYGQVRNSYIRIVDDSTGEEVAKYELGEDFSIETGVEFGRLYKRDGQWKFEASGIGYREDLSFFLSKYFKGQIIK</sequence>
<protein>
    <submittedName>
        <fullName evidence="5">TerD family protein</fullName>
    </submittedName>
</protein>
<evidence type="ECO:0000256" key="2">
    <source>
        <dbReference type="ARBA" id="ARBA00022686"/>
    </source>
</evidence>
<evidence type="ECO:0000256" key="3">
    <source>
        <dbReference type="SAM" id="MobiDB-lite"/>
    </source>
</evidence>
<keyword evidence="6" id="KW-1185">Reference proteome</keyword>
<comment type="caution">
    <text evidence="5">The sequence shown here is derived from an EMBL/GenBank/DDBJ whole genome shotgun (WGS) entry which is preliminary data.</text>
</comment>
<keyword evidence="2" id="KW-0778">Tellurium resistance</keyword>
<evidence type="ECO:0000313" key="6">
    <source>
        <dbReference type="Proteomes" id="UP001142592"/>
    </source>
</evidence>
<dbReference type="InterPro" id="IPR051324">
    <property type="entry name" value="Stress/Tellurium_Resist"/>
</dbReference>
<accession>A0A9X3D9F8</accession>
<feature type="domain" description="TerD" evidence="4">
    <location>
        <begin position="1"/>
        <end position="184"/>
    </location>
</feature>
<dbReference type="InterPro" id="IPR003325">
    <property type="entry name" value="TerD"/>
</dbReference>
<organism evidence="5 6">
    <name type="scientific">Pedobacter agri</name>
    <dbReference type="NCBI Taxonomy" id="454586"/>
    <lineage>
        <taxon>Bacteria</taxon>
        <taxon>Pseudomonadati</taxon>
        <taxon>Bacteroidota</taxon>
        <taxon>Sphingobacteriia</taxon>
        <taxon>Sphingobacteriales</taxon>
        <taxon>Sphingobacteriaceae</taxon>
        <taxon>Pedobacter</taxon>
    </lineage>
</organism>
<dbReference type="Pfam" id="PF02342">
    <property type="entry name" value="TerD"/>
    <property type="match status" value="1"/>
</dbReference>
<evidence type="ECO:0000313" key="5">
    <source>
        <dbReference type="EMBL" id="MCX3263357.1"/>
    </source>
</evidence>
<dbReference type="GO" id="GO:0046690">
    <property type="term" value="P:response to tellurium ion"/>
    <property type="evidence" value="ECO:0007669"/>
    <property type="project" value="UniProtKB-KW"/>
</dbReference>
<dbReference type="CDD" id="cd06974">
    <property type="entry name" value="TerD_like"/>
    <property type="match status" value="1"/>
</dbReference>
<feature type="region of interest" description="Disordered" evidence="3">
    <location>
        <begin position="66"/>
        <end position="85"/>
    </location>
</feature>
<gene>
    <name evidence="5" type="ORF">OQZ29_01270</name>
</gene>